<evidence type="ECO:0000313" key="2">
    <source>
        <dbReference type="Proteomes" id="UP000041254"/>
    </source>
</evidence>
<organism evidence="1 2">
    <name type="scientific">Vitrella brassicaformis (strain CCMP3155)</name>
    <dbReference type="NCBI Taxonomy" id="1169540"/>
    <lineage>
        <taxon>Eukaryota</taxon>
        <taxon>Sar</taxon>
        <taxon>Alveolata</taxon>
        <taxon>Colpodellida</taxon>
        <taxon>Vitrellaceae</taxon>
        <taxon>Vitrella</taxon>
    </lineage>
</organism>
<name>A0A0G4EB53_VITBC</name>
<proteinExistence type="predicted"/>
<gene>
    <name evidence="1" type="ORF">Vbra_23362</name>
</gene>
<dbReference type="Proteomes" id="UP000041254">
    <property type="component" value="Unassembled WGS sequence"/>
</dbReference>
<accession>A0A0G4EB53</accession>
<dbReference type="EMBL" id="CDMY01000122">
    <property type="protein sequence ID" value="CEL92925.1"/>
    <property type="molecule type" value="Genomic_DNA"/>
</dbReference>
<dbReference type="InParanoid" id="A0A0G4EB53"/>
<dbReference type="VEuPathDB" id="CryptoDB:Vbra_23362"/>
<reference evidence="1 2" key="1">
    <citation type="submission" date="2014-11" db="EMBL/GenBank/DDBJ databases">
        <authorList>
            <person name="Zhu J."/>
            <person name="Qi W."/>
            <person name="Song R."/>
        </authorList>
    </citation>
    <scope>NUCLEOTIDE SEQUENCE [LARGE SCALE GENOMIC DNA]</scope>
</reference>
<sequence>MSRLSLTTGQHFEWDDYEAAKVGSSGRTEALRTLIPTSDGHIDGVVKVAKEGRAPLQSLAEDLQREARRMREVGGEPPQGSPPFLPLLFEDADPTHCPTFRKDGTETKCVAIGMPLMAAEEWVEQSGLLLTYDNEARAGAPPHNLHTIVDAATDGSTAEERRAIARDLLVITDALALLTKGYLCAAERGLLLMDHFMRNIFLKRSALQLSTAPSQQTPLPAPTSAAVEESVRFIDMADMVKVQPSPLAPPPFMGPNSTLMHLREARRKAADQTHNATCYLRPPEMVLAMVAAAEEDGEKKAADPSAITMYKKTMNLNPRNPSAKLNRIRAAYANLKKELVAEGVLVGEGETEAIWIGRPSLKWGASMLANPVLRGQSLQSELAEGQGVHAIVRAEVTTMVEWAQEMSKWVRKDGRPLDKDGDVYCPLDGETCINRNTRLCVRDTHKHTVP</sequence>
<protein>
    <submittedName>
        <fullName evidence="1">Uncharacterized protein</fullName>
    </submittedName>
</protein>
<dbReference type="AlphaFoldDB" id="A0A0G4EB53"/>
<keyword evidence="2" id="KW-1185">Reference proteome</keyword>
<dbReference type="PhylomeDB" id="A0A0G4EB53"/>
<evidence type="ECO:0000313" key="1">
    <source>
        <dbReference type="EMBL" id="CEL92925.1"/>
    </source>
</evidence>